<dbReference type="Gene3D" id="3.30.300.220">
    <property type="match status" value="1"/>
</dbReference>
<sequence>MAEEPQLKFERDGAVVILTMNNPRRKNALTPQMITLMAQAWDEIDADDSIRVAILTGEGSSYCVGGDLADGWMVKGAKSPPSQGKSAGSIISEGLLLSRSLATPLIAAVNGPCLGGGCEMLQRTDIRVAEEQATFGLPEAKFGLIAGAGSTVRLKRQIPYTKAMEMILTGEPLTAAEAYHFGLVGHVVPTGQSLDKARELAARVAANGPLAVRNAKASILSSGWIDDESARKIEQRFVIEVMRSADAKEGLAAFADKRAPRFTGK</sequence>
<dbReference type="SUPFAM" id="SSF52096">
    <property type="entry name" value="ClpP/crotonase"/>
    <property type="match status" value="1"/>
</dbReference>
<keyword evidence="2" id="KW-0443">Lipid metabolism</keyword>
<keyword evidence="4" id="KW-0413">Isomerase</keyword>
<gene>
    <name evidence="4" type="ORF">MCNS_16560</name>
</gene>
<dbReference type="GO" id="GO:0016853">
    <property type="term" value="F:isomerase activity"/>
    <property type="evidence" value="ECO:0007669"/>
    <property type="project" value="UniProtKB-KW"/>
</dbReference>
<dbReference type="InterPro" id="IPR014748">
    <property type="entry name" value="Enoyl-CoA_hydra_C"/>
</dbReference>
<dbReference type="EMBL" id="AP022613">
    <property type="protein sequence ID" value="BBZ38593.1"/>
    <property type="molecule type" value="Genomic_DNA"/>
</dbReference>
<dbReference type="GO" id="GO:0016836">
    <property type="term" value="F:hydro-lyase activity"/>
    <property type="evidence" value="ECO:0007669"/>
    <property type="project" value="UniProtKB-ARBA"/>
</dbReference>
<evidence type="ECO:0000256" key="2">
    <source>
        <dbReference type="ARBA" id="ARBA00023098"/>
    </source>
</evidence>
<dbReference type="STRING" id="44010.AWC00_26575"/>
<dbReference type="RefSeq" id="WP_085235949.1">
    <property type="nucleotide sequence ID" value="NZ_AP022613.1"/>
</dbReference>
<dbReference type="CDD" id="cd06558">
    <property type="entry name" value="crotonase-like"/>
    <property type="match status" value="1"/>
</dbReference>
<proteinExistence type="inferred from homology"/>
<name>A0A1X1ST89_9MYCO</name>
<dbReference type="Proteomes" id="UP000467385">
    <property type="component" value="Chromosome"/>
</dbReference>
<dbReference type="PANTHER" id="PTHR11941:SF169">
    <property type="entry name" value="(7AS)-7A-METHYL-1,5-DIOXO-2,3,5,6,7,7A-HEXAHYDRO-1H-INDENE-CARBOXYL-COA HYDROLASE"/>
    <property type="match status" value="1"/>
</dbReference>
<keyword evidence="5" id="KW-1185">Reference proteome</keyword>
<dbReference type="FunFam" id="1.10.12.10:FF:000001">
    <property type="entry name" value="Probable enoyl-CoA hydratase, mitochondrial"/>
    <property type="match status" value="1"/>
</dbReference>
<accession>A0A1X1ST89</accession>
<protein>
    <submittedName>
        <fullName evidence="4">Putative enoyl-CoA hydratase/isomerase</fullName>
    </submittedName>
</protein>
<dbReference type="AlphaFoldDB" id="A0A1X1ST89"/>
<dbReference type="GO" id="GO:0006635">
    <property type="term" value="P:fatty acid beta-oxidation"/>
    <property type="evidence" value="ECO:0007669"/>
    <property type="project" value="TreeGrafter"/>
</dbReference>
<dbReference type="Gene3D" id="3.90.226.20">
    <property type="match status" value="1"/>
</dbReference>
<dbReference type="InterPro" id="IPR001753">
    <property type="entry name" value="Enoyl-CoA_hydra/iso"/>
</dbReference>
<evidence type="ECO:0000256" key="3">
    <source>
        <dbReference type="ARBA" id="ARBA00023239"/>
    </source>
</evidence>
<comment type="similarity">
    <text evidence="1">Belongs to the enoyl-CoA hydratase/isomerase family.</text>
</comment>
<dbReference type="PANTHER" id="PTHR11941">
    <property type="entry name" value="ENOYL-COA HYDRATASE-RELATED"/>
    <property type="match status" value="1"/>
</dbReference>
<dbReference type="Gene3D" id="1.10.12.10">
    <property type="entry name" value="Lyase 2-enoyl-coa Hydratase, Chain A, domain 2"/>
    <property type="match status" value="1"/>
</dbReference>
<evidence type="ECO:0000256" key="1">
    <source>
        <dbReference type="ARBA" id="ARBA00005254"/>
    </source>
</evidence>
<keyword evidence="3" id="KW-0456">Lyase</keyword>
<evidence type="ECO:0000313" key="4">
    <source>
        <dbReference type="EMBL" id="BBZ38593.1"/>
    </source>
</evidence>
<dbReference type="Pfam" id="PF00378">
    <property type="entry name" value="ECH_1"/>
    <property type="match status" value="1"/>
</dbReference>
<reference evidence="4 5" key="1">
    <citation type="journal article" date="2019" name="Emerg. Microbes Infect.">
        <title>Comprehensive subspecies identification of 175 nontuberculous mycobacteria species based on 7547 genomic profiles.</title>
        <authorList>
            <person name="Matsumoto Y."/>
            <person name="Kinjo T."/>
            <person name="Motooka D."/>
            <person name="Nabeya D."/>
            <person name="Jung N."/>
            <person name="Uechi K."/>
            <person name="Horii T."/>
            <person name="Iida T."/>
            <person name="Fujita J."/>
            <person name="Nakamura S."/>
        </authorList>
    </citation>
    <scope>NUCLEOTIDE SEQUENCE [LARGE SCALE GENOMIC DNA]</scope>
    <source>
        <strain evidence="4 5">JCM 14738</strain>
    </source>
</reference>
<evidence type="ECO:0000313" key="5">
    <source>
        <dbReference type="Proteomes" id="UP000467385"/>
    </source>
</evidence>
<dbReference type="InterPro" id="IPR029045">
    <property type="entry name" value="ClpP/crotonase-like_dom_sf"/>
</dbReference>
<organism evidence="4 5">
    <name type="scientific">Mycobacterium conspicuum</name>
    <dbReference type="NCBI Taxonomy" id="44010"/>
    <lineage>
        <taxon>Bacteria</taxon>
        <taxon>Bacillati</taxon>
        <taxon>Actinomycetota</taxon>
        <taxon>Actinomycetes</taxon>
        <taxon>Mycobacteriales</taxon>
        <taxon>Mycobacteriaceae</taxon>
        <taxon>Mycobacterium</taxon>
    </lineage>
</organism>
<dbReference type="OrthoDB" id="4284283at2"/>